<protein>
    <submittedName>
        <fullName evidence="12">Peptidase M16</fullName>
    </submittedName>
</protein>
<dbReference type="PANTHER" id="PTHR43690">
    <property type="entry name" value="NARDILYSIN"/>
    <property type="match status" value="1"/>
</dbReference>
<proteinExistence type="inferred from homology"/>
<dbReference type="SUPFAM" id="SSF63411">
    <property type="entry name" value="LuxS/MPP-like metallohydrolase"/>
    <property type="match status" value="3"/>
</dbReference>
<dbReference type="PANTHER" id="PTHR43690:SF17">
    <property type="entry name" value="PROTEIN YHJJ"/>
    <property type="match status" value="1"/>
</dbReference>
<dbReference type="EMBL" id="JMIW01000002">
    <property type="protein sequence ID" value="KEO90876.1"/>
    <property type="molecule type" value="Genomic_DNA"/>
</dbReference>
<dbReference type="Proteomes" id="UP000027647">
    <property type="component" value="Unassembled WGS sequence"/>
</dbReference>
<dbReference type="RefSeq" id="WP_034959324.1">
    <property type="nucleotide sequence ID" value="NZ_JMIW01000002.1"/>
</dbReference>
<accession>A0A074M7X8</accession>
<evidence type="ECO:0000256" key="6">
    <source>
        <dbReference type="ARBA" id="ARBA00022833"/>
    </source>
</evidence>
<evidence type="ECO:0000256" key="8">
    <source>
        <dbReference type="RuleBase" id="RU004447"/>
    </source>
</evidence>
<organism evidence="12 13">
    <name type="scientific">Erythrobacter longus</name>
    <dbReference type="NCBI Taxonomy" id="1044"/>
    <lineage>
        <taxon>Bacteria</taxon>
        <taxon>Pseudomonadati</taxon>
        <taxon>Pseudomonadota</taxon>
        <taxon>Alphaproteobacteria</taxon>
        <taxon>Sphingomonadales</taxon>
        <taxon>Erythrobacteraceae</taxon>
        <taxon>Erythrobacter/Porphyrobacter group</taxon>
        <taxon>Erythrobacter</taxon>
    </lineage>
</organism>
<evidence type="ECO:0000259" key="10">
    <source>
        <dbReference type="Pfam" id="PF00675"/>
    </source>
</evidence>
<sequence>MNFAARVFAAGLLLLLPVAPVFAQDTQGEVSETTTTKHLWPFEASDIPVDPGFVFGQLENGMRYILRENATPEGTALVRMRIGSGSLEETESERGLAHFLEHMAFNGSTNIPEGEMIPLLEREGLAFGADTNATTGFEAITYMLDLPRNDEELLGTAMMLMRETASELTIAPEAVERERGVILAERRDRRGFAQRAREDGFEFISPGARYTQRLPIGTLEVIENATAADLRGLYERTYTPSNTVMIIVGDFPVSVMEQAIRTRFADWAPAPAPPEPVSGPVDTARKGASDIFIDPALSESVTLTQLGPHIDEPDTLARRKASLLRGVAYGVIRRRLARLARSSTAPFRGASFSQGSIFKDARTNTLSIASEDGKWREGMLAAVQSIREAATYGFTKAEITEQLSNIRTTLENRAAGSDTRANSFYASAAINLVSDESVPTTPEFQLAFFNDLEDAITPGAVLAAFRDRYIPLGDPLIRFQGRTAPEGGEEALQSAFAQAIALPIAPPQEGSAKEFAYSDFGEPGTVIIDKRDERLGFRTITFANNVRLTLKQTDIREDRVAYRLLLDGGALMNTREDPLRTYLIGSLSAGGLGAHSRDELQTILAGRSVGFSASNTADTFSFTGATTPRDLALQMQLLTAALTDPGYREEGLQQFRRGIDNFFQTLDSTPFRALSNASGAILSDGDPRFSLQTRDEFFALNYTKLDEAIGDRLASGAIELSLVGDFDEEEAIARVASTLGALPPREPEFRLRKDARERAFTSNRTRHVLTHTCEPDQALLRMVWPTDDDADFTEELRMSLLARMVRIELTDRLREELGQAYSPNASSSMSKIYPGYGTFTLTASVDVTELEAARGAIAKLITDLREEPIDPDLIQRARQPLLEAYDNALKSLGGWLQLADRAQSESDRLERWFKGPDTLRAITADDLSEAARKYLSPESAVEFVVLPKGESDQGVLAVPSS</sequence>
<gene>
    <name evidence="12" type="ORF">EH31_07515</name>
</gene>
<evidence type="ECO:0000313" key="13">
    <source>
        <dbReference type="Proteomes" id="UP000027647"/>
    </source>
</evidence>
<evidence type="ECO:0000259" key="11">
    <source>
        <dbReference type="Pfam" id="PF05193"/>
    </source>
</evidence>
<keyword evidence="7" id="KW-0482">Metalloprotease</keyword>
<dbReference type="GO" id="GO:0006508">
    <property type="term" value="P:proteolysis"/>
    <property type="evidence" value="ECO:0007669"/>
    <property type="project" value="UniProtKB-KW"/>
</dbReference>
<name>A0A074M7X8_ERYLO</name>
<evidence type="ECO:0000256" key="4">
    <source>
        <dbReference type="ARBA" id="ARBA00022723"/>
    </source>
</evidence>
<keyword evidence="3" id="KW-0645">Protease</keyword>
<dbReference type="STRING" id="1044.EH31_07515"/>
<dbReference type="OrthoDB" id="9811314at2"/>
<keyword evidence="9" id="KW-0732">Signal</keyword>
<dbReference type="GO" id="GO:0046872">
    <property type="term" value="F:metal ion binding"/>
    <property type="evidence" value="ECO:0007669"/>
    <property type="project" value="UniProtKB-KW"/>
</dbReference>
<comment type="caution">
    <text evidence="12">The sequence shown here is derived from an EMBL/GenBank/DDBJ whole genome shotgun (WGS) entry which is preliminary data.</text>
</comment>
<dbReference type="InterPro" id="IPR050626">
    <property type="entry name" value="Peptidase_M16"/>
</dbReference>
<evidence type="ECO:0000256" key="5">
    <source>
        <dbReference type="ARBA" id="ARBA00022801"/>
    </source>
</evidence>
<feature type="domain" description="Peptidase M16 N-terminal" evidence="10">
    <location>
        <begin position="65"/>
        <end position="188"/>
    </location>
</feature>
<keyword evidence="5" id="KW-0378">Hydrolase</keyword>
<evidence type="ECO:0000313" key="12">
    <source>
        <dbReference type="EMBL" id="KEO90876.1"/>
    </source>
</evidence>
<dbReference type="eggNOG" id="COG0612">
    <property type="taxonomic scope" value="Bacteria"/>
</dbReference>
<feature type="domain" description="Peptidase M16 C-terminal" evidence="11">
    <location>
        <begin position="225"/>
        <end position="403"/>
    </location>
</feature>
<comment type="cofactor">
    <cofactor evidence="1">
        <name>Zn(2+)</name>
        <dbReference type="ChEBI" id="CHEBI:29105"/>
    </cofactor>
</comment>
<dbReference type="InterPro" id="IPR007863">
    <property type="entry name" value="Peptidase_M16_C"/>
</dbReference>
<dbReference type="Gene3D" id="3.30.830.10">
    <property type="entry name" value="Metalloenzyme, LuxS/M16 peptidase-like"/>
    <property type="match status" value="4"/>
</dbReference>
<evidence type="ECO:0000256" key="1">
    <source>
        <dbReference type="ARBA" id="ARBA00001947"/>
    </source>
</evidence>
<dbReference type="PROSITE" id="PS00143">
    <property type="entry name" value="INSULINASE"/>
    <property type="match status" value="1"/>
</dbReference>
<comment type="similarity">
    <text evidence="2 8">Belongs to the peptidase M16 family.</text>
</comment>
<dbReference type="AlphaFoldDB" id="A0A074M7X8"/>
<evidence type="ECO:0000256" key="2">
    <source>
        <dbReference type="ARBA" id="ARBA00007261"/>
    </source>
</evidence>
<dbReference type="InterPro" id="IPR011765">
    <property type="entry name" value="Pept_M16_N"/>
</dbReference>
<feature type="chain" id="PRO_5001698557" evidence="9">
    <location>
        <begin position="24"/>
        <end position="961"/>
    </location>
</feature>
<dbReference type="GO" id="GO:0004222">
    <property type="term" value="F:metalloendopeptidase activity"/>
    <property type="evidence" value="ECO:0007669"/>
    <property type="project" value="InterPro"/>
</dbReference>
<dbReference type="InterPro" id="IPR011249">
    <property type="entry name" value="Metalloenz_LuxS/M16"/>
</dbReference>
<dbReference type="Pfam" id="PF05193">
    <property type="entry name" value="Peptidase_M16_C"/>
    <property type="match status" value="2"/>
</dbReference>
<dbReference type="InterPro" id="IPR001431">
    <property type="entry name" value="Pept_M16_Zn_BS"/>
</dbReference>
<keyword evidence="13" id="KW-1185">Reference proteome</keyword>
<evidence type="ECO:0000256" key="9">
    <source>
        <dbReference type="SAM" id="SignalP"/>
    </source>
</evidence>
<dbReference type="Pfam" id="PF00675">
    <property type="entry name" value="Peptidase_M16"/>
    <property type="match status" value="1"/>
</dbReference>
<reference evidence="12 13" key="1">
    <citation type="submission" date="2014-04" db="EMBL/GenBank/DDBJ databases">
        <title>A comprehensive comparison of genomes of Erythrobacter spp. strains.</title>
        <authorList>
            <person name="Zheng Q."/>
        </authorList>
    </citation>
    <scope>NUCLEOTIDE SEQUENCE [LARGE SCALE GENOMIC DNA]</scope>
    <source>
        <strain evidence="12 13">DSM 6997</strain>
    </source>
</reference>
<evidence type="ECO:0000256" key="7">
    <source>
        <dbReference type="ARBA" id="ARBA00023049"/>
    </source>
</evidence>
<feature type="signal peptide" evidence="9">
    <location>
        <begin position="1"/>
        <end position="23"/>
    </location>
</feature>
<evidence type="ECO:0000256" key="3">
    <source>
        <dbReference type="ARBA" id="ARBA00022670"/>
    </source>
</evidence>
<keyword evidence="4" id="KW-0479">Metal-binding</keyword>
<keyword evidence="6" id="KW-0862">Zinc</keyword>
<feature type="domain" description="Peptidase M16 C-terminal" evidence="11">
    <location>
        <begin position="700"/>
        <end position="880"/>
    </location>
</feature>